<proteinExistence type="predicted"/>
<name>A0ABQ3KTR4_9ALTE</name>
<protein>
    <recommendedName>
        <fullName evidence="1">Putative acyltransferase ACT14924-like acyltransferase domain-containing protein</fullName>
    </recommendedName>
</protein>
<keyword evidence="3" id="KW-1185">Reference proteome</keyword>
<reference evidence="3" key="1">
    <citation type="journal article" date="2019" name="Int. J. Syst. Evol. Microbiol.">
        <title>The Global Catalogue of Microorganisms (GCM) 10K type strain sequencing project: providing services to taxonomists for standard genome sequencing and annotation.</title>
        <authorList>
            <consortium name="The Broad Institute Genomics Platform"/>
            <consortium name="The Broad Institute Genome Sequencing Center for Infectious Disease"/>
            <person name="Wu L."/>
            <person name="Ma J."/>
        </authorList>
    </citation>
    <scope>NUCLEOTIDE SEQUENCE [LARGE SCALE GENOMIC DNA]</scope>
    <source>
        <strain evidence="3">CGMCC 1.7003</strain>
    </source>
</reference>
<evidence type="ECO:0000313" key="3">
    <source>
        <dbReference type="Proteomes" id="UP000659697"/>
    </source>
</evidence>
<dbReference type="InterPro" id="IPR045746">
    <property type="entry name" value="ACT14924-like_Acyltransf_dom"/>
</dbReference>
<gene>
    <name evidence="2" type="ORF">GCM10010919_04420</name>
</gene>
<sequence length="536" mass="60472">MCTLSWQYQADGLHLLFNRDEQLTRPIALMPEVVTDNGVTAIMPIDPQGSGTWLAVNERGQVWCLLNDYAAATSTIAVSAISRGLLVKQLAHCRNRQQQDALLQQDKLQGYAPFNLLLFTNLQEPEQWYWDGQQLKQYFAVRSPVSSSGRWPKLIPALRRWYWRIKVSDSTTAEQLLHLQRTAKPLNSFMGIAMQRATTQTVSTSYLHLHRHGVTFKYWDGHPREQGKQANSETALSWSQPCESSYSGFQPLLLPAVLAKTLPQVAAKLPRWQMRCVQHCLAERRLNSALQQLSLLPDQHFCDGALQYLGITPQVIACRWPAAQSRPVFICNHPTGGLDGLLLIALLQKRYPDLQVIANNVLLAVAPLAPFLVPVPVFAKSATAIPLLVEAFASEQPLLIFPAGRTGRLNAQQQVDDGVWARLAVSLSRRSQRALTLLHIDSRNSRLFYALAALRKWLRIDVNLEMLLLSREMLNPAIKQPKIFVDIPMHQIELEALADTDWQRAQRLKQRGMQLPAIYKEQQDAAGYTSCGRSTR</sequence>
<evidence type="ECO:0000259" key="1">
    <source>
        <dbReference type="Pfam" id="PF19576"/>
    </source>
</evidence>
<dbReference type="InterPro" id="IPR008551">
    <property type="entry name" value="TANGO2"/>
</dbReference>
<dbReference type="PANTHER" id="PTHR17985:SF8">
    <property type="entry name" value="TRANSPORT AND GOLGI ORGANIZATION PROTEIN 2 HOMOLOG"/>
    <property type="match status" value="1"/>
</dbReference>
<evidence type="ECO:0000313" key="2">
    <source>
        <dbReference type="EMBL" id="GHG60742.1"/>
    </source>
</evidence>
<accession>A0ABQ3KTR4</accession>
<organism evidence="2 3">
    <name type="scientific">Alishewanella longhuensis</name>
    <dbReference type="NCBI Taxonomy" id="1091037"/>
    <lineage>
        <taxon>Bacteria</taxon>
        <taxon>Pseudomonadati</taxon>
        <taxon>Pseudomonadota</taxon>
        <taxon>Gammaproteobacteria</taxon>
        <taxon>Alteromonadales</taxon>
        <taxon>Alteromonadaceae</taxon>
        <taxon>Alishewanella</taxon>
    </lineage>
</organism>
<feature type="domain" description="Putative acyltransferase ACT14924-like acyltransferase" evidence="1">
    <location>
        <begin position="257"/>
        <end position="498"/>
    </location>
</feature>
<comment type="caution">
    <text evidence="2">The sequence shown here is derived from an EMBL/GenBank/DDBJ whole genome shotgun (WGS) entry which is preliminary data.</text>
</comment>
<dbReference type="EMBL" id="BNAO01000001">
    <property type="protein sequence ID" value="GHG60742.1"/>
    <property type="molecule type" value="Genomic_DNA"/>
</dbReference>
<dbReference type="Pfam" id="PF05742">
    <property type="entry name" value="TANGO2"/>
    <property type="match status" value="1"/>
</dbReference>
<dbReference type="RefSeq" id="WP_189429686.1">
    <property type="nucleotide sequence ID" value="NZ_BNAO01000001.1"/>
</dbReference>
<dbReference type="PANTHER" id="PTHR17985">
    <property type="entry name" value="SER/THR-RICH PROTEIN T10 IN DGCR REGION"/>
    <property type="match status" value="1"/>
</dbReference>
<dbReference type="Proteomes" id="UP000659697">
    <property type="component" value="Unassembled WGS sequence"/>
</dbReference>
<dbReference type="Pfam" id="PF19576">
    <property type="entry name" value="Acyltransf_2"/>
    <property type="match status" value="1"/>
</dbReference>